<evidence type="ECO:0000256" key="1">
    <source>
        <dbReference type="ARBA" id="ARBA00022741"/>
    </source>
</evidence>
<evidence type="ECO:0000256" key="3">
    <source>
        <dbReference type="ARBA" id="ARBA00022806"/>
    </source>
</evidence>
<dbReference type="EMBL" id="UYRV01110488">
    <property type="protein sequence ID" value="VDN26028.1"/>
    <property type="molecule type" value="Genomic_DNA"/>
</dbReference>
<evidence type="ECO:0000313" key="7">
    <source>
        <dbReference type="EMBL" id="VDN26028.1"/>
    </source>
</evidence>
<dbReference type="InterPro" id="IPR032830">
    <property type="entry name" value="XPB/Ssl2_N"/>
</dbReference>
<reference evidence="7 8" key="1">
    <citation type="submission" date="2018-11" db="EMBL/GenBank/DDBJ databases">
        <authorList>
            <consortium name="Pathogen Informatics"/>
        </authorList>
    </citation>
    <scope>NUCLEOTIDE SEQUENCE [LARGE SCALE GENOMIC DNA]</scope>
</reference>
<keyword evidence="8" id="KW-1185">Reference proteome</keyword>
<proteinExistence type="predicted"/>
<dbReference type="PANTHER" id="PTHR11274">
    <property type="entry name" value="RAD25/XP-B DNA REPAIR HELICASE"/>
    <property type="match status" value="1"/>
</dbReference>
<feature type="region of interest" description="Disordered" evidence="5">
    <location>
        <begin position="173"/>
        <end position="200"/>
    </location>
</feature>
<dbReference type="GO" id="GO:0005524">
    <property type="term" value="F:ATP binding"/>
    <property type="evidence" value="ECO:0007669"/>
    <property type="project" value="UniProtKB-KW"/>
</dbReference>
<dbReference type="Proteomes" id="UP000271889">
    <property type="component" value="Unassembled WGS sequence"/>
</dbReference>
<gene>
    <name evidence="7" type="ORF">CGOC_LOCUS10278</name>
</gene>
<dbReference type="Pfam" id="PF13625">
    <property type="entry name" value="Helicase_C_3"/>
    <property type="match status" value="1"/>
</dbReference>
<accession>A0A3P7MTZ6</accession>
<evidence type="ECO:0000256" key="2">
    <source>
        <dbReference type="ARBA" id="ARBA00022801"/>
    </source>
</evidence>
<dbReference type="OrthoDB" id="5869781at2759"/>
<feature type="domain" description="Helicase XPB/Ssl2 N-terminal" evidence="6">
    <location>
        <begin position="75"/>
        <end position="170"/>
    </location>
</feature>
<keyword evidence="1" id="KW-0547">Nucleotide-binding</keyword>
<feature type="non-terminal residue" evidence="7">
    <location>
        <position position="200"/>
    </location>
</feature>
<dbReference type="GO" id="GO:0006367">
    <property type="term" value="P:transcription initiation at RNA polymerase II promoter"/>
    <property type="evidence" value="ECO:0007669"/>
    <property type="project" value="TreeGrafter"/>
</dbReference>
<evidence type="ECO:0000256" key="4">
    <source>
        <dbReference type="ARBA" id="ARBA00022840"/>
    </source>
</evidence>
<organism evidence="7 8">
    <name type="scientific">Cylicostephanus goldi</name>
    <name type="common">Nematode worm</name>
    <dbReference type="NCBI Taxonomy" id="71465"/>
    <lineage>
        <taxon>Eukaryota</taxon>
        <taxon>Metazoa</taxon>
        <taxon>Ecdysozoa</taxon>
        <taxon>Nematoda</taxon>
        <taxon>Chromadorea</taxon>
        <taxon>Rhabditida</taxon>
        <taxon>Rhabditina</taxon>
        <taxon>Rhabditomorpha</taxon>
        <taxon>Strongyloidea</taxon>
        <taxon>Strongylidae</taxon>
        <taxon>Cylicostephanus</taxon>
    </lineage>
</organism>
<keyword evidence="3" id="KW-0347">Helicase</keyword>
<sequence>MSRRERKRRGRWETYNSEFNSEEGFSNSSVDKQVEKEAAAPVPKAASHNLNGENVAVITDEFGGKDYRSEMPLKPVCRPEHIHEYQLTAYSLYAAVSVGLQTNDIIEYLERLSKSALPRGIIEFIKMCTLSYGKVKLVLKHNRYFVESRHSDVIQKLLKDKVIQSCILEEEKPVEETQTQIEKINFPQEQTKEEEKKPEA</sequence>
<dbReference type="GO" id="GO:0000112">
    <property type="term" value="C:nucleotide-excision repair factor 3 complex"/>
    <property type="evidence" value="ECO:0007669"/>
    <property type="project" value="TreeGrafter"/>
</dbReference>
<dbReference type="GO" id="GO:0097550">
    <property type="term" value="C:transcription preinitiation complex"/>
    <property type="evidence" value="ECO:0007669"/>
    <property type="project" value="TreeGrafter"/>
</dbReference>
<protein>
    <recommendedName>
        <fullName evidence="6">Helicase XPB/Ssl2 N-terminal domain-containing protein</fullName>
    </recommendedName>
</protein>
<evidence type="ECO:0000259" key="6">
    <source>
        <dbReference type="Pfam" id="PF13625"/>
    </source>
</evidence>
<dbReference type="PANTHER" id="PTHR11274:SF0">
    <property type="entry name" value="GENERAL TRANSCRIPTION AND DNA REPAIR FACTOR IIH HELICASE SUBUNIT XPB"/>
    <property type="match status" value="1"/>
</dbReference>
<dbReference type="GO" id="GO:0005675">
    <property type="term" value="C:transcription factor TFIIH holo complex"/>
    <property type="evidence" value="ECO:0007669"/>
    <property type="project" value="TreeGrafter"/>
</dbReference>
<dbReference type="GO" id="GO:0043138">
    <property type="term" value="F:3'-5' DNA helicase activity"/>
    <property type="evidence" value="ECO:0007669"/>
    <property type="project" value="TreeGrafter"/>
</dbReference>
<keyword evidence="2" id="KW-0378">Hydrolase</keyword>
<keyword evidence="4" id="KW-0067">ATP-binding</keyword>
<evidence type="ECO:0000313" key="8">
    <source>
        <dbReference type="Proteomes" id="UP000271889"/>
    </source>
</evidence>
<feature type="region of interest" description="Disordered" evidence="5">
    <location>
        <begin position="21"/>
        <end position="45"/>
    </location>
</feature>
<evidence type="ECO:0000256" key="5">
    <source>
        <dbReference type="SAM" id="MobiDB-lite"/>
    </source>
</evidence>
<name>A0A3P7MTZ6_CYLGO</name>
<dbReference type="AlphaFoldDB" id="A0A3P7MTZ6"/>
<dbReference type="InterPro" id="IPR050615">
    <property type="entry name" value="ATP-dep_DNA_Helicase"/>
</dbReference>
<feature type="compositionally biased region" description="Basic and acidic residues" evidence="5">
    <location>
        <begin position="190"/>
        <end position="200"/>
    </location>
</feature>
<dbReference type="GO" id="GO:0016787">
    <property type="term" value="F:hydrolase activity"/>
    <property type="evidence" value="ECO:0007669"/>
    <property type="project" value="UniProtKB-KW"/>
</dbReference>